<dbReference type="PANTHER" id="PTHR43319:SF3">
    <property type="entry name" value="BETA-LACTAMASE-RELATED DOMAIN-CONTAINING PROTEIN"/>
    <property type="match status" value="1"/>
</dbReference>
<evidence type="ECO:0000259" key="1">
    <source>
        <dbReference type="Pfam" id="PF00144"/>
    </source>
</evidence>
<sequence>MADKDSPASAAPATAQRSFIFRLSLFQWFVRLLPAILYFLHSYSKQGPYQPPACVSFGINCPHATTPISGIFERPDHYGQVLRYYASLFAKSEDLGGSFAVFVDGRQVIDVYAGFKDLAKTVPYTNTTLQQVYSSGKALEGIVIARLVEQGRLDYSKRISEYWPEFGQNGKEDVRLEDLMTHESGVPHVDDDVEDATAEALTWAHLADEENFSDRLARKAHLFNGEKTRAYHALSRGWYLNEIVRRVDPKGRTISQIVEEDIMSAYSDTEFYYSKLPNTSDWEERLSVMHDYPLLRIAGRLLIPRFIQTNRFFGQPDLLPLHTIVKRMTIGGKSLTARVLTPKIAPWAYSFRTKEAHAVESTSFSLKTNAHSFAKLMSMMANKGAAIRPGEPDLLSGEAYAKATTFHAVKTDQVTEEVLPLSTGGWVKTRDFYGDGPLKGVEIQGWGGAGGSLMVWIEELNIGFAYVTNAFGPPETLLGDYRAKTLLDRVVYARKEELGLLQKVPKE</sequence>
<dbReference type="Proteomes" id="UP000738325">
    <property type="component" value="Unassembled WGS sequence"/>
</dbReference>
<dbReference type="AlphaFoldDB" id="A0A9P6RD73"/>
<dbReference type="SUPFAM" id="SSF56601">
    <property type="entry name" value="beta-lactamase/transpeptidase-like"/>
    <property type="match status" value="1"/>
</dbReference>
<organism evidence="2 3">
    <name type="scientific">Dissophora globulifera</name>
    <dbReference type="NCBI Taxonomy" id="979702"/>
    <lineage>
        <taxon>Eukaryota</taxon>
        <taxon>Fungi</taxon>
        <taxon>Fungi incertae sedis</taxon>
        <taxon>Mucoromycota</taxon>
        <taxon>Mortierellomycotina</taxon>
        <taxon>Mortierellomycetes</taxon>
        <taxon>Mortierellales</taxon>
        <taxon>Mortierellaceae</taxon>
        <taxon>Dissophora</taxon>
    </lineage>
</organism>
<dbReference type="OrthoDB" id="5946976at2759"/>
<feature type="domain" description="Beta-lactamase-related" evidence="1">
    <location>
        <begin position="94"/>
        <end position="483"/>
    </location>
</feature>
<dbReference type="PANTHER" id="PTHR43319">
    <property type="entry name" value="BETA-LACTAMASE-RELATED"/>
    <property type="match status" value="1"/>
</dbReference>
<dbReference type="InterPro" id="IPR052907">
    <property type="entry name" value="Beta-lactamase/esterase"/>
</dbReference>
<protein>
    <recommendedName>
        <fullName evidence="1">Beta-lactamase-related domain-containing protein</fullName>
    </recommendedName>
</protein>
<accession>A0A9P6RD73</accession>
<evidence type="ECO:0000313" key="3">
    <source>
        <dbReference type="Proteomes" id="UP000738325"/>
    </source>
</evidence>
<reference evidence="2" key="1">
    <citation type="journal article" date="2020" name="Fungal Divers.">
        <title>Resolving the Mortierellaceae phylogeny through synthesis of multi-gene phylogenetics and phylogenomics.</title>
        <authorList>
            <person name="Vandepol N."/>
            <person name="Liber J."/>
            <person name="Desiro A."/>
            <person name="Na H."/>
            <person name="Kennedy M."/>
            <person name="Barry K."/>
            <person name="Grigoriev I.V."/>
            <person name="Miller A.N."/>
            <person name="O'Donnell K."/>
            <person name="Stajich J.E."/>
            <person name="Bonito G."/>
        </authorList>
    </citation>
    <scope>NUCLEOTIDE SEQUENCE</scope>
    <source>
        <strain evidence="2">REB-010B</strain>
    </source>
</reference>
<gene>
    <name evidence="2" type="ORF">BGZ99_006067</name>
</gene>
<keyword evidence="3" id="KW-1185">Reference proteome</keyword>
<dbReference type="Pfam" id="PF00144">
    <property type="entry name" value="Beta-lactamase"/>
    <property type="match status" value="1"/>
</dbReference>
<dbReference type="EMBL" id="JAAAIP010000401">
    <property type="protein sequence ID" value="KAG0317840.1"/>
    <property type="molecule type" value="Genomic_DNA"/>
</dbReference>
<name>A0A9P6RD73_9FUNG</name>
<proteinExistence type="predicted"/>
<evidence type="ECO:0000313" key="2">
    <source>
        <dbReference type="EMBL" id="KAG0317840.1"/>
    </source>
</evidence>
<dbReference type="InterPro" id="IPR001466">
    <property type="entry name" value="Beta-lactam-related"/>
</dbReference>
<dbReference type="InterPro" id="IPR012338">
    <property type="entry name" value="Beta-lactam/transpept-like"/>
</dbReference>
<dbReference type="Gene3D" id="3.40.710.10">
    <property type="entry name" value="DD-peptidase/beta-lactamase superfamily"/>
    <property type="match status" value="1"/>
</dbReference>
<comment type="caution">
    <text evidence="2">The sequence shown here is derived from an EMBL/GenBank/DDBJ whole genome shotgun (WGS) entry which is preliminary data.</text>
</comment>